<evidence type="ECO:0000256" key="10">
    <source>
        <dbReference type="SAM" id="MobiDB-lite"/>
    </source>
</evidence>
<reference evidence="12 13" key="1">
    <citation type="submission" date="2016-07" db="EMBL/GenBank/DDBJ databases">
        <title>Pervasive Adenine N6-methylation of Active Genes in Fungi.</title>
        <authorList>
            <consortium name="DOE Joint Genome Institute"/>
            <person name="Mondo S.J."/>
            <person name="Dannebaum R.O."/>
            <person name="Kuo R.C."/>
            <person name="Labutti K."/>
            <person name="Haridas S."/>
            <person name="Kuo A."/>
            <person name="Salamov A."/>
            <person name="Ahrendt S.R."/>
            <person name="Lipzen A."/>
            <person name="Sullivan W."/>
            <person name="Andreopoulos W.B."/>
            <person name="Clum A."/>
            <person name="Lindquist E."/>
            <person name="Daum C."/>
            <person name="Ramamoorthy G.K."/>
            <person name="Gryganskyi A."/>
            <person name="Culley D."/>
            <person name="Magnuson J.K."/>
            <person name="James T.Y."/>
            <person name="O'Malley M.A."/>
            <person name="Stajich J.E."/>
            <person name="Spatafora J.W."/>
            <person name="Visel A."/>
            <person name="Grigoriev I.V."/>
        </authorList>
    </citation>
    <scope>NUCLEOTIDE SEQUENCE [LARGE SCALE GENOMIC DNA]</scope>
    <source>
        <strain evidence="12 13">NRRL 3301</strain>
    </source>
</reference>
<keyword evidence="13" id="KW-1185">Reference proteome</keyword>
<feature type="region of interest" description="Disordered" evidence="10">
    <location>
        <begin position="251"/>
        <end position="282"/>
    </location>
</feature>
<keyword evidence="3" id="KW-0808">Transferase</keyword>
<evidence type="ECO:0000256" key="7">
    <source>
        <dbReference type="ARBA" id="ARBA00023242"/>
    </source>
</evidence>
<dbReference type="GO" id="GO:0005634">
    <property type="term" value="C:nucleus"/>
    <property type="evidence" value="ECO:0007669"/>
    <property type="project" value="UniProtKB-SubCell"/>
</dbReference>
<dbReference type="PROSITE" id="PS00107">
    <property type="entry name" value="PROTEIN_KINASE_ATP"/>
    <property type="match status" value="1"/>
</dbReference>
<feature type="compositionally biased region" description="Polar residues" evidence="10">
    <location>
        <begin position="267"/>
        <end position="277"/>
    </location>
</feature>
<dbReference type="Proteomes" id="UP000242146">
    <property type="component" value="Unassembled WGS sequence"/>
</dbReference>
<evidence type="ECO:0000313" key="12">
    <source>
        <dbReference type="EMBL" id="ORX59659.1"/>
    </source>
</evidence>
<evidence type="ECO:0000256" key="1">
    <source>
        <dbReference type="ARBA" id="ARBA00004123"/>
    </source>
</evidence>
<keyword evidence="2 9" id="KW-0723">Serine/threonine-protein kinase</keyword>
<dbReference type="PROSITE" id="PS00108">
    <property type="entry name" value="PROTEIN_KINASE_ST"/>
    <property type="match status" value="1"/>
</dbReference>
<evidence type="ECO:0000256" key="5">
    <source>
        <dbReference type="ARBA" id="ARBA00022777"/>
    </source>
</evidence>
<dbReference type="Pfam" id="PF00069">
    <property type="entry name" value="Pkinase"/>
    <property type="match status" value="1"/>
</dbReference>
<evidence type="ECO:0000256" key="2">
    <source>
        <dbReference type="ARBA" id="ARBA00022527"/>
    </source>
</evidence>
<evidence type="ECO:0000256" key="4">
    <source>
        <dbReference type="ARBA" id="ARBA00022741"/>
    </source>
</evidence>
<comment type="subcellular location">
    <subcellularLocation>
        <location evidence="1">Nucleus</location>
    </subcellularLocation>
</comment>
<accession>A0A1X2GRB7</accession>
<sequence length="436" mass="49354">MIKNGSPHDDYRFLNVIGAGSFGSVHQAVHKTTHQHVAVKIMKRKFDTAEECDQLLECKIIRLIPTHIHIVQTLDIYFTPTHELCFIMEHMDGGNLYQWIKQKRDANTCFSPTELRDIMRQTLQAVAHIHANQIFHRDLKPENLLITYTTGHPVIKLADFGLAKETSSHPPYTEYVSTRWYRAPEVLLRSNNYSSAVDQWAIGTIFAELIRKQPLFPGESEIDQLFRICKVLGSPGNKYVSTRKKVRVDDRRASPGFARRKAEDKQPASTASTLSTQDGGGEWREGVKLAHRIGFEFPFLTPQPLATVIPEATPIMLDLLRQFLFFNPNQRLKADEALQHDFFREGNDLPPPPLLQPTPIAANAGIVGKRRQLSIDGDPMEDVKVRKREPSPAPPTILPLVSGMMDSDTPNESDDHAPSTDSMIDKNEDLSWLRVL</sequence>
<dbReference type="FunFam" id="1.10.510.10:FF:000624">
    <property type="entry name" value="Mitogen-activated protein kinase"/>
    <property type="match status" value="1"/>
</dbReference>
<evidence type="ECO:0000256" key="3">
    <source>
        <dbReference type="ARBA" id="ARBA00022679"/>
    </source>
</evidence>
<keyword evidence="4 8" id="KW-0547">Nucleotide-binding</keyword>
<dbReference type="PANTHER" id="PTHR24055">
    <property type="entry name" value="MITOGEN-ACTIVATED PROTEIN KINASE"/>
    <property type="match status" value="1"/>
</dbReference>
<evidence type="ECO:0000256" key="9">
    <source>
        <dbReference type="RuleBase" id="RU000304"/>
    </source>
</evidence>
<dbReference type="InterPro" id="IPR017441">
    <property type="entry name" value="Protein_kinase_ATP_BS"/>
</dbReference>
<dbReference type="InterPro" id="IPR008271">
    <property type="entry name" value="Ser/Thr_kinase_AS"/>
</dbReference>
<dbReference type="AlphaFoldDB" id="A0A1X2GRB7"/>
<dbReference type="Gene3D" id="3.30.200.20">
    <property type="entry name" value="Phosphorylase Kinase, domain 1"/>
    <property type="match status" value="1"/>
</dbReference>
<evidence type="ECO:0000256" key="8">
    <source>
        <dbReference type="PROSITE-ProRule" id="PRU10141"/>
    </source>
</evidence>
<dbReference type="GO" id="GO:0004674">
    <property type="term" value="F:protein serine/threonine kinase activity"/>
    <property type="evidence" value="ECO:0007669"/>
    <property type="project" value="UniProtKB-KW"/>
</dbReference>
<evidence type="ECO:0000256" key="6">
    <source>
        <dbReference type="ARBA" id="ARBA00022840"/>
    </source>
</evidence>
<dbReference type="SMART" id="SM00220">
    <property type="entry name" value="S_TKc"/>
    <property type="match status" value="1"/>
</dbReference>
<comment type="caution">
    <text evidence="12">The sequence shown here is derived from an EMBL/GenBank/DDBJ whole genome shotgun (WGS) entry which is preliminary data.</text>
</comment>
<dbReference type="InterPro" id="IPR050117">
    <property type="entry name" value="MAPK"/>
</dbReference>
<evidence type="ECO:0000313" key="13">
    <source>
        <dbReference type="Proteomes" id="UP000242146"/>
    </source>
</evidence>
<comment type="similarity">
    <text evidence="9">Belongs to the protein kinase superfamily.</text>
</comment>
<dbReference type="InterPro" id="IPR011009">
    <property type="entry name" value="Kinase-like_dom_sf"/>
</dbReference>
<protein>
    <submittedName>
        <fullName evidence="12">Pkinase-domain-containing protein</fullName>
    </submittedName>
</protein>
<dbReference type="Gene3D" id="1.10.510.10">
    <property type="entry name" value="Transferase(Phosphotransferase) domain 1"/>
    <property type="match status" value="2"/>
</dbReference>
<dbReference type="PROSITE" id="PS50011">
    <property type="entry name" value="PROTEIN_KINASE_DOM"/>
    <property type="match status" value="1"/>
</dbReference>
<dbReference type="STRING" id="101127.A0A1X2GRB7"/>
<feature type="binding site" evidence="8">
    <location>
        <position position="40"/>
    </location>
    <ligand>
        <name>ATP</name>
        <dbReference type="ChEBI" id="CHEBI:30616"/>
    </ligand>
</feature>
<feature type="region of interest" description="Disordered" evidence="10">
    <location>
        <begin position="385"/>
        <end position="428"/>
    </location>
</feature>
<feature type="compositionally biased region" description="Basic and acidic residues" evidence="10">
    <location>
        <begin position="413"/>
        <end position="428"/>
    </location>
</feature>
<gene>
    <name evidence="12" type="ORF">DM01DRAFT_1381206</name>
</gene>
<dbReference type="OrthoDB" id="2158884at2759"/>
<dbReference type="GO" id="GO:0005524">
    <property type="term" value="F:ATP binding"/>
    <property type="evidence" value="ECO:0007669"/>
    <property type="project" value="UniProtKB-UniRule"/>
</dbReference>
<dbReference type="SUPFAM" id="SSF56112">
    <property type="entry name" value="Protein kinase-like (PK-like)"/>
    <property type="match status" value="1"/>
</dbReference>
<dbReference type="InterPro" id="IPR000719">
    <property type="entry name" value="Prot_kinase_dom"/>
</dbReference>
<keyword evidence="6 8" id="KW-0067">ATP-binding</keyword>
<keyword evidence="5 12" id="KW-0418">Kinase</keyword>
<organism evidence="12 13">
    <name type="scientific">Hesseltinella vesiculosa</name>
    <dbReference type="NCBI Taxonomy" id="101127"/>
    <lineage>
        <taxon>Eukaryota</taxon>
        <taxon>Fungi</taxon>
        <taxon>Fungi incertae sedis</taxon>
        <taxon>Mucoromycota</taxon>
        <taxon>Mucoromycotina</taxon>
        <taxon>Mucoromycetes</taxon>
        <taxon>Mucorales</taxon>
        <taxon>Cunninghamellaceae</taxon>
        <taxon>Hesseltinella</taxon>
    </lineage>
</organism>
<dbReference type="EMBL" id="MCGT01000005">
    <property type="protein sequence ID" value="ORX59659.1"/>
    <property type="molecule type" value="Genomic_DNA"/>
</dbReference>
<feature type="domain" description="Protein kinase" evidence="11">
    <location>
        <begin position="11"/>
        <end position="343"/>
    </location>
</feature>
<proteinExistence type="inferred from homology"/>
<evidence type="ECO:0000259" key="11">
    <source>
        <dbReference type="PROSITE" id="PS50011"/>
    </source>
</evidence>
<name>A0A1X2GRB7_9FUNG</name>
<keyword evidence="7" id="KW-0539">Nucleus</keyword>